<dbReference type="HOGENOM" id="CLU_2951711_0_0_0"/>
<reference evidence="2 3" key="1">
    <citation type="journal article" date="2010" name="Proc. Natl. Acad. Sci. U.S.A.">
        <title>A Nitrospira metagenome illuminates the physiology and evolution of globally important nitrite-oxidizing bacteria.</title>
        <authorList>
            <person name="Lucker S."/>
            <person name="Wagner M."/>
            <person name="Maixner F."/>
            <person name="Pelletier E."/>
            <person name="Koch H."/>
            <person name="Vacherie B."/>
            <person name="Rattei T."/>
            <person name="Sinninghe Damste J."/>
            <person name="Spieck E."/>
            <person name="Le Paslier D."/>
            <person name="Daims H."/>
        </authorList>
    </citation>
    <scope>NUCLEOTIDE SEQUENCE [LARGE SCALE GENOMIC DNA]</scope>
</reference>
<keyword evidence="3" id="KW-1185">Reference proteome</keyword>
<evidence type="ECO:0000313" key="2">
    <source>
        <dbReference type="EMBL" id="CBK39807.1"/>
    </source>
</evidence>
<protein>
    <submittedName>
        <fullName evidence="2">Uncharacterized protein</fullName>
    </submittedName>
</protein>
<sequence length="59" mass="6440">MPDSMNGAFFTDTWPTGHTSDLDDPERNDFGAAVSAGGGIIACVSKERRQRRDEGVLRQ</sequence>
<name>D8P7G5_9BACT</name>
<dbReference type="STRING" id="330214.NIDE0019"/>
<dbReference type="EMBL" id="FP929003">
    <property type="protein sequence ID" value="CBK39807.1"/>
    <property type="molecule type" value="Genomic_DNA"/>
</dbReference>
<dbReference type="KEGG" id="nde:NIDE0019"/>
<accession>D8P7G5</accession>
<organism evidence="2 3">
    <name type="scientific">Nitrospira defluvii</name>
    <dbReference type="NCBI Taxonomy" id="330214"/>
    <lineage>
        <taxon>Bacteria</taxon>
        <taxon>Pseudomonadati</taxon>
        <taxon>Nitrospirota</taxon>
        <taxon>Nitrospiria</taxon>
        <taxon>Nitrospirales</taxon>
        <taxon>Nitrospiraceae</taxon>
        <taxon>Nitrospira</taxon>
    </lineage>
</organism>
<proteinExistence type="predicted"/>
<evidence type="ECO:0000313" key="3">
    <source>
        <dbReference type="Proteomes" id="UP000001660"/>
    </source>
</evidence>
<dbReference type="Proteomes" id="UP000001660">
    <property type="component" value="Chromosome"/>
</dbReference>
<gene>
    <name evidence="2" type="ORF">NIDE0019</name>
</gene>
<feature type="region of interest" description="Disordered" evidence="1">
    <location>
        <begin position="1"/>
        <end position="33"/>
    </location>
</feature>
<dbReference type="AlphaFoldDB" id="D8P7G5"/>
<evidence type="ECO:0000256" key="1">
    <source>
        <dbReference type="SAM" id="MobiDB-lite"/>
    </source>
</evidence>